<feature type="domain" description="SLC26A/SulP transporter" evidence="6">
    <location>
        <begin position="15"/>
        <end position="372"/>
    </location>
</feature>
<organism evidence="8 9">
    <name type="scientific">Methylorubrum populi</name>
    <dbReference type="NCBI Taxonomy" id="223967"/>
    <lineage>
        <taxon>Bacteria</taxon>
        <taxon>Pseudomonadati</taxon>
        <taxon>Pseudomonadota</taxon>
        <taxon>Alphaproteobacteria</taxon>
        <taxon>Hyphomicrobiales</taxon>
        <taxon>Methylobacteriaceae</taxon>
        <taxon>Methylorubrum</taxon>
    </lineage>
</organism>
<feature type="transmembrane region" description="Helical" evidence="5">
    <location>
        <begin position="330"/>
        <end position="359"/>
    </location>
</feature>
<dbReference type="Pfam" id="PF00916">
    <property type="entry name" value="Sulfate_transp"/>
    <property type="match status" value="1"/>
</dbReference>
<protein>
    <submittedName>
        <fullName evidence="8">Sulfate transporter</fullName>
    </submittedName>
</protein>
<feature type="transmembrane region" description="Helical" evidence="5">
    <location>
        <begin position="21"/>
        <end position="40"/>
    </location>
</feature>
<feature type="transmembrane region" description="Helical" evidence="5">
    <location>
        <begin position="247"/>
        <end position="270"/>
    </location>
</feature>
<dbReference type="InterPro" id="IPR001902">
    <property type="entry name" value="SLC26A/SulP_fam"/>
</dbReference>
<keyword evidence="3 5" id="KW-1133">Transmembrane helix</keyword>
<feature type="transmembrane region" description="Helical" evidence="5">
    <location>
        <begin position="379"/>
        <end position="407"/>
    </location>
</feature>
<comment type="subcellular location">
    <subcellularLocation>
        <location evidence="1">Membrane</location>
        <topology evidence="1">Multi-pass membrane protein</topology>
    </subcellularLocation>
</comment>
<gene>
    <name evidence="8" type="ORF">MPPM_3120</name>
</gene>
<dbReference type="GO" id="GO:0016020">
    <property type="term" value="C:membrane"/>
    <property type="evidence" value="ECO:0007669"/>
    <property type="project" value="UniProtKB-SubCell"/>
</dbReference>
<evidence type="ECO:0000256" key="5">
    <source>
        <dbReference type="SAM" id="Phobius"/>
    </source>
</evidence>
<feature type="transmembrane region" description="Helical" evidence="5">
    <location>
        <begin position="197"/>
        <end position="217"/>
    </location>
</feature>
<dbReference type="PANTHER" id="PTHR11814">
    <property type="entry name" value="SULFATE TRANSPORTER"/>
    <property type="match status" value="1"/>
</dbReference>
<proteinExistence type="predicted"/>
<evidence type="ECO:0000256" key="3">
    <source>
        <dbReference type="ARBA" id="ARBA00022989"/>
    </source>
</evidence>
<accession>A0A160PGD6</accession>
<dbReference type="InterPro" id="IPR058548">
    <property type="entry name" value="MlaB-like_STAS"/>
</dbReference>
<feature type="domain" description="MlaB-like STAS" evidence="7">
    <location>
        <begin position="439"/>
        <end position="502"/>
    </location>
</feature>
<dbReference type="OrthoDB" id="9769739at2"/>
<name>A0A160PGD6_9HYPH</name>
<keyword evidence="2 5" id="KW-0812">Transmembrane</keyword>
<feature type="transmembrane region" description="Helical" evidence="5">
    <location>
        <begin position="114"/>
        <end position="136"/>
    </location>
</feature>
<evidence type="ECO:0000313" key="8">
    <source>
        <dbReference type="EMBL" id="BAU91725.1"/>
    </source>
</evidence>
<dbReference type="InterPro" id="IPR011547">
    <property type="entry name" value="SLC26A/SulP_dom"/>
</dbReference>
<feature type="transmembrane region" description="Helical" evidence="5">
    <location>
        <begin position="46"/>
        <end position="76"/>
    </location>
</feature>
<reference evidence="8 9" key="1">
    <citation type="journal article" date="2016" name="Genome Announc.">
        <title>Complete Genome Sequence of Methylobacterium populi P-1M, Isolated from Pink-Pigmented Household Biofilm.</title>
        <authorList>
            <person name="Morohoshi T."/>
            <person name="Ikeda T."/>
        </authorList>
    </citation>
    <scope>NUCLEOTIDE SEQUENCE [LARGE SCALE GENOMIC DNA]</scope>
    <source>
        <strain evidence="8 9">P-1M</strain>
    </source>
</reference>
<feature type="transmembrane region" description="Helical" evidence="5">
    <location>
        <begin position="88"/>
        <end position="108"/>
    </location>
</feature>
<dbReference type="Pfam" id="PF13466">
    <property type="entry name" value="STAS_2"/>
    <property type="match status" value="1"/>
</dbReference>
<dbReference type="RefSeq" id="WP_096485796.1">
    <property type="nucleotide sequence ID" value="NZ_AP014809.1"/>
</dbReference>
<evidence type="ECO:0000256" key="2">
    <source>
        <dbReference type="ARBA" id="ARBA00022692"/>
    </source>
</evidence>
<dbReference type="Proteomes" id="UP000218288">
    <property type="component" value="Chromosome"/>
</dbReference>
<evidence type="ECO:0000259" key="6">
    <source>
        <dbReference type="Pfam" id="PF00916"/>
    </source>
</evidence>
<sequence length="522" mass="53988">MRASLSRLMPSTLGRDLPASFVVFLVAMPLCMGIAMASGVPAERGLITGIIGGIVVGFLAGSPLQVSGPAAGLAVIVFEFVREHGIDALGPVLVAAGAIQLLAGALRIGGWFRAISPAVVHGMLAGIGILIVLAQLHVLTDALPKANGLDNLIAIPAAFFNFVSSPEGNRPGAVIVGLATIVAMLGWEKIRPAKLKLLPGALMGVLAGTFVAVVGSMDVKRVEVPENIFSAVTLPGLGDWSRLAEPAMILMAVTLAVIASAESLLSAAAVDRMHDGPRTQYNRELGAQGVGNILCGLAGGLPMTGVIVRSSANVQAGAVTRASTILHGSWILAFLLMLPMVLKIVPTASLAGILVVTGWRLVSPAHAFHLHERYGLPTAAIWAATMVMVVATDLLTGVLTGLALSLLQVIPHYLRGPLKIEGGAAQTERGGAVQAVPELRLSGSATFLQLPHLNEALERTPEGTPVRLAADGLRHVDHTCLEMIREWAARRAKTGARVEVIGGGASGLNHSLAMVAHAAPKD</sequence>
<dbReference type="EMBL" id="AP014809">
    <property type="protein sequence ID" value="BAU91725.1"/>
    <property type="molecule type" value="Genomic_DNA"/>
</dbReference>
<evidence type="ECO:0000313" key="9">
    <source>
        <dbReference type="Proteomes" id="UP000218288"/>
    </source>
</evidence>
<keyword evidence="4 5" id="KW-0472">Membrane</keyword>
<dbReference type="GO" id="GO:0055085">
    <property type="term" value="P:transmembrane transport"/>
    <property type="evidence" value="ECO:0007669"/>
    <property type="project" value="InterPro"/>
</dbReference>
<evidence type="ECO:0000256" key="4">
    <source>
        <dbReference type="ARBA" id="ARBA00023136"/>
    </source>
</evidence>
<feature type="transmembrane region" description="Helical" evidence="5">
    <location>
        <begin position="171"/>
        <end position="190"/>
    </location>
</feature>
<dbReference type="AlphaFoldDB" id="A0A160PGD6"/>
<evidence type="ECO:0000259" key="7">
    <source>
        <dbReference type="Pfam" id="PF13466"/>
    </source>
</evidence>
<evidence type="ECO:0000256" key="1">
    <source>
        <dbReference type="ARBA" id="ARBA00004141"/>
    </source>
</evidence>